<evidence type="ECO:0000259" key="13">
    <source>
        <dbReference type="Pfam" id="PF16026"/>
    </source>
</evidence>
<dbReference type="GO" id="GO:0035694">
    <property type="term" value="P:mitochondrial protein catabolic process"/>
    <property type="evidence" value="ECO:0007669"/>
    <property type="project" value="InterPro"/>
</dbReference>
<keyword evidence="10" id="KW-0496">Mitochondrion</keyword>
<evidence type="ECO:0000313" key="14">
    <source>
        <dbReference type="EMBL" id="OZC07043.1"/>
    </source>
</evidence>
<keyword evidence="11" id="KW-0472">Membrane</keyword>
<protein>
    <recommendedName>
        <fullName evidence="5">Mitochondria-eating protein</fullName>
    </recommendedName>
    <alternativeName>
        <fullName evidence="12">Spermatogenesis-associated protein 18</fullName>
    </alternativeName>
</protein>
<dbReference type="AlphaFoldDB" id="A0A238BP52"/>
<dbReference type="InterPro" id="IPR026169">
    <property type="entry name" value="MIEAP"/>
</dbReference>
<evidence type="ECO:0000256" key="2">
    <source>
        <dbReference type="ARBA" id="ARBA00004305"/>
    </source>
</evidence>
<evidence type="ECO:0000256" key="12">
    <source>
        <dbReference type="ARBA" id="ARBA00032687"/>
    </source>
</evidence>
<sequence>MITYCDCSNPILNQQIIDQLIIQLKNSDVENYRDFLKLFPPIKQLIQMIPSSLPLLDIIVTKSLKFHKNKSSKAAFHYDELFNYLLWWIAYNERKSILQNETSKMKIAKIPFSENDLSSANCEDWEKYVRSILAAIKTESPGILEAARCIELRLANSLEALGCHGLINYSEGLIGLLDAVRLEVSDHYKKIKEISEQFNDLKTVKHQFDNVASTESVQESKDDGEPSFWFLISGALNDLSSLLRIVRRRLICDQTLIKMYKMIVKSAPSGYTILDTDPVAADVIATFQIAYHKLLSLVDHQYNTYLSNDNHTNQTNHEDEYQFLLSASDSDVETNFPIIDLSSKSQIAISSMFRKDIRRNNERRNDRMKNYSTNEEQFEAKIHSQNNYSTLTTNNIIPRYHSLNDLCKSSCNQGNELRSARSMSSLVDGFTARSHHHYQTLVNDCLPVENDEKVKNLNLETKRLYRDLCETQRQFQSMVKQEKERTIDRSFKKENSFDATEGKDKNSYHATYEEILELIKKFANLYDKDGMEILRILRELPEFRDSTELQYKIVMSVIVLSYRLVQENVERRRRMIFEILEVYQACRYYALQISTEYHYFYSLSVIISSNNLTKFNFQEVTSQIWSALCNFPSLKTCTLFNNFISDCVRTIWDLVTGMNGKPPRMYIEYESRQFDASKHQRHDALSNTRSITIQQYLWPAIIDKRAGTCMHKAIVIT</sequence>
<dbReference type="PANTHER" id="PTHR21771:SF1">
    <property type="entry name" value="MITOCHONDRIA-EATING PROTEIN"/>
    <property type="match status" value="1"/>
</dbReference>
<dbReference type="GO" id="GO:0005741">
    <property type="term" value="C:mitochondrial outer membrane"/>
    <property type="evidence" value="ECO:0007669"/>
    <property type="project" value="UniProtKB-SubCell"/>
</dbReference>
<evidence type="ECO:0000256" key="11">
    <source>
        <dbReference type="ARBA" id="ARBA00023136"/>
    </source>
</evidence>
<dbReference type="PANTHER" id="PTHR21771">
    <property type="entry name" value="MITOCHONDRIA-EATING PROTEIN-RELATED"/>
    <property type="match status" value="1"/>
</dbReference>
<dbReference type="OrthoDB" id="6047381at2759"/>
<evidence type="ECO:0000256" key="3">
    <source>
        <dbReference type="ARBA" id="ARBA00004496"/>
    </source>
</evidence>
<dbReference type="GO" id="GO:0008289">
    <property type="term" value="F:lipid binding"/>
    <property type="evidence" value="ECO:0007669"/>
    <property type="project" value="UniProtKB-KW"/>
</dbReference>
<dbReference type="EMBL" id="KZ270046">
    <property type="protein sequence ID" value="OZC07043.1"/>
    <property type="molecule type" value="Genomic_DNA"/>
</dbReference>
<reference evidence="14 15" key="1">
    <citation type="submission" date="2015-12" db="EMBL/GenBank/DDBJ databases">
        <title>Draft genome of the nematode, Onchocerca flexuosa.</title>
        <authorList>
            <person name="Mitreva M."/>
        </authorList>
    </citation>
    <scope>NUCLEOTIDE SEQUENCE [LARGE SCALE GENOMIC DNA]</scope>
    <source>
        <strain evidence="14">Red Deer</strain>
    </source>
</reference>
<name>A0A238BP52_9BILA</name>
<evidence type="ECO:0000256" key="1">
    <source>
        <dbReference type="ARBA" id="ARBA00004294"/>
    </source>
</evidence>
<keyword evidence="9" id="KW-0446">Lipid-binding</keyword>
<evidence type="ECO:0000256" key="4">
    <source>
        <dbReference type="ARBA" id="ARBA00008233"/>
    </source>
</evidence>
<dbReference type="Proteomes" id="UP000242913">
    <property type="component" value="Unassembled WGS sequence"/>
</dbReference>
<keyword evidence="7" id="KW-1000">Mitochondrion outer membrane</keyword>
<evidence type="ECO:0000256" key="10">
    <source>
        <dbReference type="ARBA" id="ARBA00023128"/>
    </source>
</evidence>
<evidence type="ECO:0000256" key="6">
    <source>
        <dbReference type="ARBA" id="ARBA00022490"/>
    </source>
</evidence>
<evidence type="ECO:0000256" key="7">
    <source>
        <dbReference type="ARBA" id="ARBA00022787"/>
    </source>
</evidence>
<dbReference type="InterPro" id="IPR031981">
    <property type="entry name" value="MIEAP_C"/>
</dbReference>
<dbReference type="Pfam" id="PF16026">
    <property type="entry name" value="MIEAP"/>
    <property type="match status" value="1"/>
</dbReference>
<dbReference type="GO" id="GO:0005759">
    <property type="term" value="C:mitochondrial matrix"/>
    <property type="evidence" value="ECO:0007669"/>
    <property type="project" value="UniProtKB-SubCell"/>
</dbReference>
<organism evidence="14 15">
    <name type="scientific">Onchocerca flexuosa</name>
    <dbReference type="NCBI Taxonomy" id="387005"/>
    <lineage>
        <taxon>Eukaryota</taxon>
        <taxon>Metazoa</taxon>
        <taxon>Ecdysozoa</taxon>
        <taxon>Nematoda</taxon>
        <taxon>Chromadorea</taxon>
        <taxon>Rhabditida</taxon>
        <taxon>Spirurina</taxon>
        <taxon>Spiruromorpha</taxon>
        <taxon>Filarioidea</taxon>
        <taxon>Onchocercidae</taxon>
        <taxon>Onchocerca</taxon>
    </lineage>
</organism>
<evidence type="ECO:0000256" key="9">
    <source>
        <dbReference type="ARBA" id="ARBA00023121"/>
    </source>
</evidence>
<evidence type="ECO:0000256" key="5">
    <source>
        <dbReference type="ARBA" id="ARBA00019863"/>
    </source>
</evidence>
<evidence type="ECO:0000313" key="15">
    <source>
        <dbReference type="Proteomes" id="UP000242913"/>
    </source>
</evidence>
<comment type="subcellular location">
    <subcellularLocation>
        <location evidence="3">Cytoplasm</location>
    </subcellularLocation>
    <subcellularLocation>
        <location evidence="2">Mitochondrion matrix</location>
    </subcellularLocation>
    <subcellularLocation>
        <location evidence="1">Mitochondrion outer membrane</location>
    </subcellularLocation>
</comment>
<keyword evidence="6" id="KW-0963">Cytoplasm</keyword>
<keyword evidence="15" id="KW-1185">Reference proteome</keyword>
<comment type="similarity">
    <text evidence="4">Belongs to the MIEAP family.</text>
</comment>
<keyword evidence="8" id="KW-0175">Coiled coil</keyword>
<proteinExistence type="inferred from homology"/>
<dbReference type="GO" id="GO:0035695">
    <property type="term" value="P:mitophagy by internal vacuole formation"/>
    <property type="evidence" value="ECO:0007669"/>
    <property type="project" value="TreeGrafter"/>
</dbReference>
<evidence type="ECO:0000256" key="8">
    <source>
        <dbReference type="ARBA" id="ARBA00023054"/>
    </source>
</evidence>
<feature type="domain" description="Mitochondria-eating protein C-terminal" evidence="13">
    <location>
        <begin position="517"/>
        <end position="717"/>
    </location>
</feature>
<accession>A0A238BP52</accession>
<gene>
    <name evidence="14" type="ORF">X798_05970</name>
</gene>